<reference evidence="2 3" key="1">
    <citation type="submission" date="2019-08" db="EMBL/GenBank/DDBJ databases">
        <title>Genomes of Subsaximicrobium wynnwilliamsii strains.</title>
        <authorList>
            <person name="Bowman J.P."/>
        </authorList>
    </citation>
    <scope>NUCLEOTIDE SEQUENCE [LARGE SCALE GENOMIC DNA]</scope>
    <source>
        <strain evidence="2 3">2-80-2</strain>
    </source>
</reference>
<dbReference type="AlphaFoldDB" id="A0A5C6ZIJ6"/>
<evidence type="ECO:0000313" key="3">
    <source>
        <dbReference type="Proteomes" id="UP000321578"/>
    </source>
</evidence>
<feature type="signal peptide" evidence="1">
    <location>
        <begin position="1"/>
        <end position="21"/>
    </location>
</feature>
<evidence type="ECO:0008006" key="4">
    <source>
        <dbReference type="Google" id="ProtNLM"/>
    </source>
</evidence>
<keyword evidence="1" id="KW-0732">Signal</keyword>
<proteinExistence type="predicted"/>
<name>A0A5C6ZIJ6_9FLAO</name>
<feature type="chain" id="PRO_5022910195" description="Lipoprotein" evidence="1">
    <location>
        <begin position="22"/>
        <end position="168"/>
    </location>
</feature>
<evidence type="ECO:0000313" key="2">
    <source>
        <dbReference type="EMBL" id="TXD89663.1"/>
    </source>
</evidence>
<sequence>MKLEFSTVACFFMTIILISLSACTSAQKLQENAPTNFGKVYFQKWNSGVQGGGSGLHIYIPVEEASVTLDSVYFRGQVSALKQNPNNELLFIGSFKTAINAPKDLIMSDDPNKERENKLPSAAMNSRFKLDDDQCVVSYKKESKTVYYKISNLEEAQQINYPSTAPNN</sequence>
<comment type="caution">
    <text evidence="2">The sequence shown here is derived from an EMBL/GenBank/DDBJ whole genome shotgun (WGS) entry which is preliminary data.</text>
</comment>
<organism evidence="2 3">
    <name type="scientific">Subsaximicrobium wynnwilliamsii</name>
    <dbReference type="NCBI Taxonomy" id="291179"/>
    <lineage>
        <taxon>Bacteria</taxon>
        <taxon>Pseudomonadati</taxon>
        <taxon>Bacteroidota</taxon>
        <taxon>Flavobacteriia</taxon>
        <taxon>Flavobacteriales</taxon>
        <taxon>Flavobacteriaceae</taxon>
        <taxon>Subsaximicrobium</taxon>
    </lineage>
</organism>
<dbReference type="PROSITE" id="PS51257">
    <property type="entry name" value="PROKAR_LIPOPROTEIN"/>
    <property type="match status" value="1"/>
</dbReference>
<protein>
    <recommendedName>
        <fullName evidence="4">Lipoprotein</fullName>
    </recommendedName>
</protein>
<dbReference type="OrthoDB" id="1364277at2"/>
<keyword evidence="3" id="KW-1185">Reference proteome</keyword>
<dbReference type="EMBL" id="VORO01000006">
    <property type="protein sequence ID" value="TXD89663.1"/>
    <property type="molecule type" value="Genomic_DNA"/>
</dbReference>
<dbReference type="Proteomes" id="UP000321578">
    <property type="component" value="Unassembled WGS sequence"/>
</dbReference>
<accession>A0A5C6ZIJ6</accession>
<gene>
    <name evidence="2" type="ORF">ESY86_07725</name>
</gene>
<dbReference type="RefSeq" id="WP_147086021.1">
    <property type="nucleotide sequence ID" value="NZ_VORM01000019.1"/>
</dbReference>
<evidence type="ECO:0000256" key="1">
    <source>
        <dbReference type="SAM" id="SignalP"/>
    </source>
</evidence>